<comment type="caution">
    <text evidence="4">The sequence shown here is derived from an EMBL/GenBank/DDBJ whole genome shotgun (WGS) entry which is preliminary data.</text>
</comment>
<feature type="transmembrane region" description="Helical" evidence="2">
    <location>
        <begin position="1127"/>
        <end position="1143"/>
    </location>
</feature>
<keyword evidence="2" id="KW-0472">Membrane</keyword>
<feature type="compositionally biased region" description="Basic and acidic residues" evidence="1">
    <location>
        <begin position="1"/>
        <end position="21"/>
    </location>
</feature>
<protein>
    <recommendedName>
        <fullName evidence="3">Fungal lipase-type domain-containing protein</fullName>
    </recommendedName>
</protein>
<feature type="transmembrane region" description="Helical" evidence="2">
    <location>
        <begin position="243"/>
        <end position="261"/>
    </location>
</feature>
<feature type="transmembrane region" description="Helical" evidence="2">
    <location>
        <begin position="186"/>
        <end position="208"/>
    </location>
</feature>
<dbReference type="Proteomes" id="UP001438707">
    <property type="component" value="Unassembled WGS sequence"/>
</dbReference>
<feature type="transmembrane region" description="Helical" evidence="2">
    <location>
        <begin position="930"/>
        <end position="951"/>
    </location>
</feature>
<feature type="transmembrane region" description="Helical" evidence="2">
    <location>
        <begin position="290"/>
        <end position="311"/>
    </location>
</feature>
<reference evidence="4 5" key="1">
    <citation type="journal article" date="2024" name="Nat. Commun.">
        <title>Phylogenomics reveals the evolutionary origins of lichenization in chlorophyte algae.</title>
        <authorList>
            <person name="Puginier C."/>
            <person name="Libourel C."/>
            <person name="Otte J."/>
            <person name="Skaloud P."/>
            <person name="Haon M."/>
            <person name="Grisel S."/>
            <person name="Petersen M."/>
            <person name="Berrin J.G."/>
            <person name="Delaux P.M."/>
            <person name="Dal Grande F."/>
            <person name="Keller J."/>
        </authorList>
    </citation>
    <scope>NUCLEOTIDE SEQUENCE [LARGE SCALE GENOMIC DNA]</scope>
    <source>
        <strain evidence="4 5">SAG 2145</strain>
    </source>
</reference>
<evidence type="ECO:0000259" key="3">
    <source>
        <dbReference type="Pfam" id="PF01764"/>
    </source>
</evidence>
<dbReference type="EMBL" id="JALJOS010000035">
    <property type="protein sequence ID" value="KAK9821867.1"/>
    <property type="molecule type" value="Genomic_DNA"/>
</dbReference>
<feature type="transmembrane region" description="Helical" evidence="2">
    <location>
        <begin position="152"/>
        <end position="174"/>
    </location>
</feature>
<keyword evidence="5" id="KW-1185">Reference proteome</keyword>
<keyword evidence="2" id="KW-0812">Transmembrane</keyword>
<feature type="transmembrane region" description="Helical" evidence="2">
    <location>
        <begin position="1075"/>
        <end position="1098"/>
    </location>
</feature>
<evidence type="ECO:0000313" key="4">
    <source>
        <dbReference type="EMBL" id="KAK9821867.1"/>
    </source>
</evidence>
<feature type="region of interest" description="Disordered" evidence="1">
    <location>
        <begin position="1533"/>
        <end position="1580"/>
    </location>
</feature>
<feature type="transmembrane region" description="Helical" evidence="2">
    <location>
        <begin position="888"/>
        <end position="910"/>
    </location>
</feature>
<dbReference type="InterPro" id="IPR029058">
    <property type="entry name" value="AB_hydrolase_fold"/>
</dbReference>
<evidence type="ECO:0000313" key="5">
    <source>
        <dbReference type="Proteomes" id="UP001438707"/>
    </source>
</evidence>
<dbReference type="SUPFAM" id="SSF53474">
    <property type="entry name" value="alpha/beta-Hydrolases"/>
    <property type="match status" value="2"/>
</dbReference>
<dbReference type="InterPro" id="IPR002921">
    <property type="entry name" value="Fungal_lipase-type"/>
</dbReference>
<dbReference type="GO" id="GO:0006629">
    <property type="term" value="P:lipid metabolic process"/>
    <property type="evidence" value="ECO:0007669"/>
    <property type="project" value="InterPro"/>
</dbReference>
<dbReference type="CDD" id="cd00519">
    <property type="entry name" value="Lipase_3"/>
    <property type="match status" value="2"/>
</dbReference>
<dbReference type="PANTHER" id="PTHR45856">
    <property type="entry name" value="ALPHA/BETA-HYDROLASES SUPERFAMILY PROTEIN"/>
    <property type="match status" value="1"/>
</dbReference>
<feature type="region of interest" description="Disordered" evidence="1">
    <location>
        <begin position="1"/>
        <end position="25"/>
    </location>
</feature>
<feature type="transmembrane region" description="Helical" evidence="2">
    <location>
        <begin position="368"/>
        <end position="390"/>
    </location>
</feature>
<feature type="transmembrane region" description="Helical" evidence="2">
    <location>
        <begin position="1149"/>
        <end position="1174"/>
    </location>
</feature>
<feature type="transmembrane region" description="Helical" evidence="2">
    <location>
        <begin position="70"/>
        <end position="88"/>
    </location>
</feature>
<evidence type="ECO:0000256" key="2">
    <source>
        <dbReference type="SAM" id="Phobius"/>
    </source>
</evidence>
<sequence length="1676" mass="185336">MDEKAGKGTCEESDSAHKSVEAVEAQNNSASFQESDLGIMPGTASQHSRAQSTKDVVLRIECITDRQMKVGLGVSFTADVLATVALFTEFSLKITQSKDNWPTTAHKSAVANVLFGGLGLLLLLWMAILWIKRFLASPSGACWKHRRRRMSILVGAEVAVQTVNLLAFIIPNASMLHSPCSDYNQLLVTMCVLIRWTCWNTLFLLICIHAHNVNPWRSKGKSETEPSERLVMDGPWLLHATKLLLWVAMEVVVAAAIWVWLADADEIEPDDPIQCFDTTWTCQTSPRVQVTTALIVASGMAWFTLWLFLIYSGKHHLYGLPYTDFKVANLFLRLQERGRWVFIVFFSLSMALLWWVKTQSCASVAFTWLGLLPAQILASLNIGSWAYMMLPIAPGQANPMLQVWLQEFAWTCDQHAQLQRDRRDHSPQHQAPPPLFCMQQAFAALYWSGLVYDSHEAEGMEAKMGWGYELLGLDQHELIWEHRLDTKILLGWGPGGIAVAFRGTASLCNALSDLKVWRTDHPPSTGSRLMHRRPKVHSGFLRCWLADGLQDRVIQRVLDLAAAWDAAHSGQPVPILLTGHSLGGALSELAAYDVAKAAAAAGLQLRLSCYTFGGPRVGNHAFAMEHATAVPDTWNVINDQDVVARRGKLWVLYKRSGHRVIINTRGDLIVRPTYAEANIQRVPGGGSISQHYLGSYQRALLAVCLAQFSAKRYREGMQGVMALAAAAQPLEALFRQELNLTPSEMQDLARASEAAPEKWTDVQRKQLRKKGRTPGNWQDAAAAASIVNSSMGTTNGSSRSSAASLWTSNQREPGAKRQACWPAQQLGKQPEENHDVFLKLECITDRQMKSALWVAHFAFSLAFVTLFAEFGEKLTTHEDTLTHAAHKAGIANVVLGGILLALLLFAACCWIRQCIPVQSSKQWRGRRRRLALLVAAELTVQIINLLAFILPNGSLLADPCYRWQGWLLGFSVLVRWTCWNTLFCLLCVHAHNVNPWRPGGTEKKDAEGFESLVMDAPWLIHWPKAIIWCFMEVPIATAVWLGVSNASEEAQRLGHLTSAVTCDSDPALCDLQGGMLASVSCIVGFSGIWFLLWLFLLYRAKRHLLNLPYADFKIANLFLRLQERGRWVFIVFFTLSLCLLWFVDRHSCFSLAFTWLGLLPCQILASLNICVWAYMMSPIPYSQETTMLQAKFQDFAWTQSQHDQVQCKRQQQGPFPPPLFCMQMAFAGLYWSGLVYDSHEAEGMEAKMGWGYELLGLQEHELMWEHRLDTKVLLGWGPGGIAVAFRGTASLRNALSDIQVWRTDHPPIRGSRLMGQRPVVHAGFLRCWLEDSLHQRVIQRVLTLAAAWEASHPGQSVPVLLTGHSLGGALSDLAAYDIAKAAAAAGSNLRLACYTYGAPRVGNHAYARDHAEVVPDTWNVINDQDVVARRGKLWVLYKRSGHRVIINTRGDLIVQPSYAEANVQRVPGGGSISHHWLTGYQRALLAICLAQFSAKRYKEGMQGVIALALAAQPLEALFCQELNLGPADMQDLARASEASPEKWSHVRRKRLGTRTGPPAKWQDAAANSCPGPASPPKAALTSLTSSLSTQATLLLASQLLRTPFPCGAASSIKNSIDNRSSNACLGPSCNAPNHAHDLATQESISKATPTGAGEPCSSALKEGDALGFIASQLSVG</sequence>
<dbReference type="Pfam" id="PF01764">
    <property type="entry name" value="Lipase_3"/>
    <property type="match status" value="2"/>
</dbReference>
<feature type="domain" description="Fungal lipase-type" evidence="3">
    <location>
        <begin position="1283"/>
        <end position="1429"/>
    </location>
</feature>
<keyword evidence="2" id="KW-1133">Transmembrane helix</keyword>
<accession>A0AAW1QKJ2</accession>
<proteinExistence type="predicted"/>
<organism evidence="4 5">
    <name type="scientific">Apatococcus lobatus</name>
    <dbReference type="NCBI Taxonomy" id="904363"/>
    <lineage>
        <taxon>Eukaryota</taxon>
        <taxon>Viridiplantae</taxon>
        <taxon>Chlorophyta</taxon>
        <taxon>core chlorophytes</taxon>
        <taxon>Trebouxiophyceae</taxon>
        <taxon>Chlorellales</taxon>
        <taxon>Chlorellaceae</taxon>
        <taxon>Apatococcus</taxon>
    </lineage>
</organism>
<dbReference type="PANTHER" id="PTHR45856:SF24">
    <property type="entry name" value="FUNGAL LIPASE-LIKE DOMAIN-CONTAINING PROTEIN"/>
    <property type="match status" value="1"/>
</dbReference>
<evidence type="ECO:0000256" key="1">
    <source>
        <dbReference type="SAM" id="MobiDB-lite"/>
    </source>
</evidence>
<dbReference type="Gene3D" id="3.40.50.1820">
    <property type="entry name" value="alpha/beta hydrolase"/>
    <property type="match status" value="2"/>
</dbReference>
<feature type="transmembrane region" description="Helical" evidence="2">
    <location>
        <begin position="963"/>
        <end position="988"/>
    </location>
</feature>
<dbReference type="InterPro" id="IPR051218">
    <property type="entry name" value="Sec_MonoDiacylglyc_Lipase"/>
</dbReference>
<feature type="domain" description="Fungal lipase-type" evidence="3">
    <location>
        <begin position="499"/>
        <end position="645"/>
    </location>
</feature>
<gene>
    <name evidence="4" type="ORF">WJX74_007392</name>
</gene>
<name>A0AAW1QKJ2_9CHLO</name>
<feature type="transmembrane region" description="Helical" evidence="2">
    <location>
        <begin position="850"/>
        <end position="868"/>
    </location>
</feature>
<feature type="transmembrane region" description="Helical" evidence="2">
    <location>
        <begin position="108"/>
        <end position="131"/>
    </location>
</feature>
<feature type="transmembrane region" description="Helical" evidence="2">
    <location>
        <begin position="340"/>
        <end position="356"/>
    </location>
</feature>